<keyword evidence="4 5" id="KW-0472">Membrane</keyword>
<dbReference type="GO" id="GO:0046323">
    <property type="term" value="P:D-glucose import"/>
    <property type="evidence" value="ECO:0007669"/>
    <property type="project" value="TreeGrafter"/>
</dbReference>
<evidence type="ECO:0000256" key="2">
    <source>
        <dbReference type="ARBA" id="ARBA00022692"/>
    </source>
</evidence>
<keyword evidence="7" id="KW-1185">Reference proteome</keyword>
<protein>
    <submittedName>
        <fullName evidence="6">Solute carrier family 2 member 9</fullName>
    </submittedName>
</protein>
<gene>
    <name evidence="6" type="primary">slc2a9l2</name>
</gene>
<accession>A0A3B5KCQ5</accession>
<sequence>MCRAQLKGRWICDMEQKGLEENKMSKTQKKQKQPITACLLSAAFFGALGSSFIYGYNLSVVNAPATYIKAFYNQTWIDRYNEPVAAETVTLLWSITVSIFAIGGLCGALSVSYIIRVLGRLRRVAPCRPHDVRRPAGRLCPACGKG</sequence>
<dbReference type="InterPro" id="IPR036259">
    <property type="entry name" value="MFS_trans_sf"/>
</dbReference>
<evidence type="ECO:0000256" key="4">
    <source>
        <dbReference type="ARBA" id="ARBA00023136"/>
    </source>
</evidence>
<dbReference type="InterPro" id="IPR005828">
    <property type="entry name" value="MFS_sugar_transport-like"/>
</dbReference>
<dbReference type="PANTHER" id="PTHR23503:SF35">
    <property type="entry name" value="SOLUTE CARRIER FAMILY 2, FACILITATED GLUCOSE TRANSPORTER MEMBER 9"/>
    <property type="match status" value="1"/>
</dbReference>
<dbReference type="GeneTree" id="ENSGT00940000159192"/>
<dbReference type="Gene3D" id="1.20.1250.20">
    <property type="entry name" value="MFS general substrate transporter like domains"/>
    <property type="match status" value="1"/>
</dbReference>
<comment type="subcellular location">
    <subcellularLocation>
        <location evidence="1">Membrane</location>
        <topology evidence="1">Multi-pass membrane protein</topology>
    </subcellularLocation>
</comment>
<dbReference type="Proteomes" id="UP000005226">
    <property type="component" value="Chromosome 19"/>
</dbReference>
<feature type="transmembrane region" description="Helical" evidence="5">
    <location>
        <begin position="34"/>
        <end position="56"/>
    </location>
</feature>
<dbReference type="GO" id="GO:0055056">
    <property type="term" value="F:D-glucose transmembrane transporter activity"/>
    <property type="evidence" value="ECO:0007669"/>
    <property type="project" value="TreeGrafter"/>
</dbReference>
<evidence type="ECO:0000313" key="6">
    <source>
        <dbReference type="Ensembl" id="ENSTRUP00000053173.2"/>
    </source>
</evidence>
<proteinExistence type="predicted"/>
<reference evidence="6" key="2">
    <citation type="submission" date="2025-08" db="UniProtKB">
        <authorList>
            <consortium name="Ensembl"/>
        </authorList>
    </citation>
    <scope>IDENTIFICATION</scope>
</reference>
<dbReference type="AlphaFoldDB" id="A0A3B5KCQ5"/>
<dbReference type="InterPro" id="IPR045263">
    <property type="entry name" value="GLUT"/>
</dbReference>
<dbReference type="GO" id="GO:0070837">
    <property type="term" value="P:dehydroascorbic acid transport"/>
    <property type="evidence" value="ECO:0007669"/>
    <property type="project" value="TreeGrafter"/>
</dbReference>
<feature type="transmembrane region" description="Helical" evidence="5">
    <location>
        <begin position="91"/>
        <end position="115"/>
    </location>
</feature>
<evidence type="ECO:0000256" key="3">
    <source>
        <dbReference type="ARBA" id="ARBA00022989"/>
    </source>
</evidence>
<organism evidence="6 7">
    <name type="scientific">Takifugu rubripes</name>
    <name type="common">Japanese pufferfish</name>
    <name type="synonym">Fugu rubripes</name>
    <dbReference type="NCBI Taxonomy" id="31033"/>
    <lineage>
        <taxon>Eukaryota</taxon>
        <taxon>Metazoa</taxon>
        <taxon>Chordata</taxon>
        <taxon>Craniata</taxon>
        <taxon>Vertebrata</taxon>
        <taxon>Euteleostomi</taxon>
        <taxon>Actinopterygii</taxon>
        <taxon>Neopterygii</taxon>
        <taxon>Teleostei</taxon>
        <taxon>Neoteleostei</taxon>
        <taxon>Acanthomorphata</taxon>
        <taxon>Eupercaria</taxon>
        <taxon>Tetraodontiformes</taxon>
        <taxon>Tetradontoidea</taxon>
        <taxon>Tetraodontidae</taxon>
        <taxon>Takifugu</taxon>
    </lineage>
</organism>
<keyword evidence="3 5" id="KW-1133">Transmembrane helix</keyword>
<dbReference type="Pfam" id="PF00083">
    <property type="entry name" value="Sugar_tr"/>
    <property type="match status" value="1"/>
</dbReference>
<keyword evidence="2 5" id="KW-0812">Transmembrane</keyword>
<evidence type="ECO:0000256" key="5">
    <source>
        <dbReference type="SAM" id="Phobius"/>
    </source>
</evidence>
<reference evidence="6 7" key="1">
    <citation type="journal article" date="2011" name="Genome Biol. Evol.">
        <title>Integration of the genetic map and genome assembly of fugu facilitates insights into distinct features of genome evolution in teleosts and mammals.</title>
        <authorList>
            <person name="Kai W."/>
            <person name="Kikuchi K."/>
            <person name="Tohari S."/>
            <person name="Chew A.K."/>
            <person name="Tay A."/>
            <person name="Fujiwara A."/>
            <person name="Hosoya S."/>
            <person name="Suetake H."/>
            <person name="Naruse K."/>
            <person name="Brenner S."/>
            <person name="Suzuki Y."/>
            <person name="Venkatesh B."/>
        </authorList>
    </citation>
    <scope>NUCLEOTIDE SEQUENCE [LARGE SCALE GENOMIC DNA]</scope>
</reference>
<reference evidence="6" key="3">
    <citation type="submission" date="2025-09" db="UniProtKB">
        <authorList>
            <consortium name="Ensembl"/>
        </authorList>
    </citation>
    <scope>IDENTIFICATION</scope>
</reference>
<name>A0A3B5KCQ5_TAKRU</name>
<dbReference type="GO" id="GO:0005886">
    <property type="term" value="C:plasma membrane"/>
    <property type="evidence" value="ECO:0007669"/>
    <property type="project" value="TreeGrafter"/>
</dbReference>
<evidence type="ECO:0000256" key="1">
    <source>
        <dbReference type="ARBA" id="ARBA00004141"/>
    </source>
</evidence>
<dbReference type="Ensembl" id="ENSTRUT00000055127.2">
    <property type="protein sequence ID" value="ENSTRUP00000053173.2"/>
    <property type="gene ID" value="ENSTRUG00000014400.3"/>
</dbReference>
<dbReference type="PANTHER" id="PTHR23503">
    <property type="entry name" value="SOLUTE CARRIER FAMILY 2"/>
    <property type="match status" value="1"/>
</dbReference>
<evidence type="ECO:0000313" key="7">
    <source>
        <dbReference type="Proteomes" id="UP000005226"/>
    </source>
</evidence>